<comment type="caution">
    <text evidence="3">The sequence shown here is derived from an EMBL/GenBank/DDBJ whole genome shotgun (WGS) entry which is preliminary data.</text>
</comment>
<sequence>MMRGGGLARWIAIGAVSVLAVLVGVVAMTAYERVHTATPTGQMAPAPTFTLGVRTPTPTPTGEAALPTDQQRFLAIGETQWWRATAGACGGRAPVIERSSDAGATWIAVTPNYLGIERVLTLNAFTGADAEVVAGVAGCNAQALRTYTRGQFWESYPDVLTASRFVDPKDAASIHLATATVPAPCGASSGLHAQGDVIALVCDGRAWSWTGTVWEQLAPESAIAVAIDGGEVVVAHAEHECAGVALSRVAPAGAAKPVAIGCAAAVDADAALAIDVTGADVVVWSGDELVFVQ</sequence>
<keyword evidence="2" id="KW-1133">Transmembrane helix</keyword>
<proteinExistence type="predicted"/>
<feature type="transmembrane region" description="Helical" evidence="2">
    <location>
        <begin position="7"/>
        <end position="31"/>
    </location>
</feature>
<keyword evidence="4" id="KW-1185">Reference proteome</keyword>
<evidence type="ECO:0000313" key="4">
    <source>
        <dbReference type="Proteomes" id="UP001501407"/>
    </source>
</evidence>
<name>A0ABP9MDE3_9MICO</name>
<keyword evidence="2" id="KW-0812">Transmembrane</keyword>
<protein>
    <submittedName>
        <fullName evidence="3">Uncharacterized protein</fullName>
    </submittedName>
</protein>
<gene>
    <name evidence="3" type="ORF">GCM10025760_24230</name>
</gene>
<dbReference type="EMBL" id="BAABKZ010000002">
    <property type="protein sequence ID" value="GAA5093724.1"/>
    <property type="molecule type" value="Genomic_DNA"/>
</dbReference>
<evidence type="ECO:0000256" key="1">
    <source>
        <dbReference type="SAM" id="MobiDB-lite"/>
    </source>
</evidence>
<evidence type="ECO:0000256" key="2">
    <source>
        <dbReference type="SAM" id="Phobius"/>
    </source>
</evidence>
<dbReference type="SUPFAM" id="SSF110296">
    <property type="entry name" value="Oligoxyloglucan reducing end-specific cellobiohydrolase"/>
    <property type="match status" value="1"/>
</dbReference>
<evidence type="ECO:0000313" key="3">
    <source>
        <dbReference type="EMBL" id="GAA5093724.1"/>
    </source>
</evidence>
<reference evidence="4" key="1">
    <citation type="journal article" date="2019" name="Int. J. Syst. Evol. Microbiol.">
        <title>The Global Catalogue of Microorganisms (GCM) 10K type strain sequencing project: providing services to taxonomists for standard genome sequencing and annotation.</title>
        <authorList>
            <consortium name="The Broad Institute Genomics Platform"/>
            <consortium name="The Broad Institute Genome Sequencing Center for Infectious Disease"/>
            <person name="Wu L."/>
            <person name="Ma J."/>
        </authorList>
    </citation>
    <scope>NUCLEOTIDE SEQUENCE [LARGE SCALE GENOMIC DNA]</scope>
    <source>
        <strain evidence="4">JCM 18959</strain>
    </source>
</reference>
<organism evidence="3 4">
    <name type="scientific">Microbacterium yannicii</name>
    <dbReference type="NCBI Taxonomy" id="671622"/>
    <lineage>
        <taxon>Bacteria</taxon>
        <taxon>Bacillati</taxon>
        <taxon>Actinomycetota</taxon>
        <taxon>Actinomycetes</taxon>
        <taxon>Micrococcales</taxon>
        <taxon>Microbacteriaceae</taxon>
        <taxon>Microbacterium</taxon>
    </lineage>
</organism>
<accession>A0ABP9MDE3</accession>
<feature type="region of interest" description="Disordered" evidence="1">
    <location>
        <begin position="45"/>
        <end position="66"/>
    </location>
</feature>
<keyword evidence="2" id="KW-0472">Membrane</keyword>
<dbReference type="Proteomes" id="UP001501407">
    <property type="component" value="Unassembled WGS sequence"/>
</dbReference>